<dbReference type="AlphaFoldDB" id="A0AAD8SQ05"/>
<protein>
    <submittedName>
        <fullName evidence="1">Uncharacterized protein</fullName>
    </submittedName>
</protein>
<proteinExistence type="predicted"/>
<sequence length="66" mass="7002">MFRASAMTYTIKDDLSVTQALNGMPGITLLSQCGVKDISAIQEKTVKIGKEEALAILVGSLKSKTS</sequence>
<evidence type="ECO:0000313" key="2">
    <source>
        <dbReference type="Proteomes" id="UP001231189"/>
    </source>
</evidence>
<comment type="caution">
    <text evidence="1">The sequence shown here is derived from an EMBL/GenBank/DDBJ whole genome shotgun (WGS) entry which is preliminary data.</text>
</comment>
<evidence type="ECO:0000313" key="1">
    <source>
        <dbReference type="EMBL" id="KAK1661649.1"/>
    </source>
</evidence>
<dbReference type="PANTHER" id="PTHR33103:SF45">
    <property type="entry name" value="OS01G0154600 PROTEIN"/>
    <property type="match status" value="1"/>
</dbReference>
<dbReference type="Proteomes" id="UP001231189">
    <property type="component" value="Unassembled WGS sequence"/>
</dbReference>
<gene>
    <name evidence="1" type="ORF">QYE76_049808</name>
</gene>
<dbReference type="EMBL" id="JAUUTY010000003">
    <property type="protein sequence ID" value="KAK1661649.1"/>
    <property type="molecule type" value="Genomic_DNA"/>
</dbReference>
<reference evidence="1" key="1">
    <citation type="submission" date="2023-07" db="EMBL/GenBank/DDBJ databases">
        <title>A chromosome-level genome assembly of Lolium multiflorum.</title>
        <authorList>
            <person name="Chen Y."/>
            <person name="Copetti D."/>
            <person name="Kolliker R."/>
            <person name="Studer B."/>
        </authorList>
    </citation>
    <scope>NUCLEOTIDE SEQUENCE</scope>
    <source>
        <strain evidence="1">02402/16</strain>
        <tissue evidence="1">Leaf</tissue>
    </source>
</reference>
<keyword evidence="2" id="KW-1185">Reference proteome</keyword>
<accession>A0AAD8SQ05</accession>
<organism evidence="1 2">
    <name type="scientific">Lolium multiflorum</name>
    <name type="common">Italian ryegrass</name>
    <name type="synonym">Lolium perenne subsp. multiflorum</name>
    <dbReference type="NCBI Taxonomy" id="4521"/>
    <lineage>
        <taxon>Eukaryota</taxon>
        <taxon>Viridiplantae</taxon>
        <taxon>Streptophyta</taxon>
        <taxon>Embryophyta</taxon>
        <taxon>Tracheophyta</taxon>
        <taxon>Spermatophyta</taxon>
        <taxon>Magnoliopsida</taxon>
        <taxon>Liliopsida</taxon>
        <taxon>Poales</taxon>
        <taxon>Poaceae</taxon>
        <taxon>BOP clade</taxon>
        <taxon>Pooideae</taxon>
        <taxon>Poodae</taxon>
        <taxon>Poeae</taxon>
        <taxon>Poeae Chloroplast Group 2 (Poeae type)</taxon>
        <taxon>Loliodinae</taxon>
        <taxon>Loliinae</taxon>
        <taxon>Lolium</taxon>
    </lineage>
</organism>
<dbReference type="InterPro" id="IPR007750">
    <property type="entry name" value="DUF674"/>
</dbReference>
<dbReference type="Pfam" id="PF05056">
    <property type="entry name" value="DUF674"/>
    <property type="match status" value="1"/>
</dbReference>
<name>A0AAD8SQ05_LOLMU</name>
<dbReference type="PANTHER" id="PTHR33103">
    <property type="entry name" value="OS01G0153900 PROTEIN"/>
    <property type="match status" value="1"/>
</dbReference>